<organism evidence="1 2">
    <name type="scientific">Rhodococcus opacus</name>
    <name type="common">Nocardia opaca</name>
    <dbReference type="NCBI Taxonomy" id="37919"/>
    <lineage>
        <taxon>Bacteria</taxon>
        <taxon>Bacillati</taxon>
        <taxon>Actinomycetota</taxon>
        <taxon>Actinomycetes</taxon>
        <taxon>Mycobacteriales</taxon>
        <taxon>Nocardiaceae</taxon>
        <taxon>Rhodococcus</taxon>
    </lineage>
</organism>
<dbReference type="AlphaFoldDB" id="A0A076EZ50"/>
<name>A0A076EZ50_RHOOP</name>
<reference evidence="1 2" key="1">
    <citation type="submission" date="2014-07" db="EMBL/GenBank/DDBJ databases">
        <title>Genome Sequence of Rhodococcus opacus Strain R7, a Biodegrader of Mono- and Polycyclic Aromatic Hydrocarbons.</title>
        <authorList>
            <person name="Di Gennaro P."/>
            <person name="Zampolli J."/>
            <person name="Presti I."/>
            <person name="Cappelletti M."/>
            <person name="D'Ursi P."/>
            <person name="Orro A."/>
            <person name="Mezzelani A."/>
            <person name="Milanesi L."/>
        </authorList>
    </citation>
    <scope>NUCLEOTIDE SEQUENCE [LARGE SCALE GENOMIC DNA]</scope>
    <source>
        <strain evidence="1 2">R7</strain>
        <plasmid evidence="1">pPDG1</plasmid>
    </source>
</reference>
<evidence type="ECO:0000313" key="2">
    <source>
        <dbReference type="Proteomes" id="UP000028488"/>
    </source>
</evidence>
<dbReference type="EMBL" id="CP008948">
    <property type="protein sequence ID" value="AII10703.1"/>
    <property type="molecule type" value="Genomic_DNA"/>
</dbReference>
<keyword evidence="1" id="KW-0614">Plasmid</keyword>
<geneLocation type="plasmid" evidence="1 2">
    <name>pPDG1</name>
</geneLocation>
<evidence type="ECO:0000313" key="1">
    <source>
        <dbReference type="EMBL" id="AII10703.1"/>
    </source>
</evidence>
<dbReference type="Proteomes" id="UP000028488">
    <property type="component" value="Plasmid pPDG1"/>
</dbReference>
<accession>A0A076EZ50</accession>
<sequence length="168" mass="17879">MSTPLRDIVAAELAASGLDQTELNPGDAAYVENGIRGVLSGLKARRAWENHIGAILTHKQVLEVTGWTKQALSQAVRDHRVLRLEAEDGFAGYSVAGFDGAAPARPILGIKDVLRVWADADGTGWMAASWMMTEQHELGGRTPRQALLDGDGPSVVDLARAATGRLVA</sequence>
<evidence type="ECO:0008006" key="3">
    <source>
        <dbReference type="Google" id="ProtNLM"/>
    </source>
</evidence>
<dbReference type="RefSeq" id="WP_128642795.1">
    <property type="nucleotide sequence ID" value="NZ_CP008948.1"/>
</dbReference>
<gene>
    <name evidence="1" type="ORF">EP51_41590</name>
</gene>
<protein>
    <recommendedName>
        <fullName evidence="3">Antitoxin Xre/MbcA/ParS-like toxin-binding domain-containing protein</fullName>
    </recommendedName>
</protein>
<proteinExistence type="predicted"/>